<evidence type="ECO:0000313" key="8">
    <source>
        <dbReference type="EMBL" id="QAT94453.1"/>
    </source>
</evidence>
<dbReference type="SMART" id="SM00498">
    <property type="entry name" value="FH2"/>
    <property type="match status" value="1"/>
</dbReference>
<dbReference type="PROSITE" id="PS51232">
    <property type="entry name" value="GBD_FH3"/>
    <property type="match status" value="1"/>
</dbReference>
<evidence type="ECO:0000256" key="4">
    <source>
        <dbReference type="SAM" id="MobiDB-lite"/>
    </source>
</evidence>
<feature type="domain" description="GBD/FH3" evidence="6">
    <location>
        <begin position="54"/>
        <end position="411"/>
    </location>
</feature>
<dbReference type="InterPro" id="IPR010472">
    <property type="entry name" value="FH3_dom"/>
</dbReference>
<evidence type="ECO:0000256" key="3">
    <source>
        <dbReference type="SAM" id="Coils"/>
    </source>
</evidence>
<dbReference type="InterPro" id="IPR014767">
    <property type="entry name" value="DAD_dom"/>
</dbReference>
<dbReference type="Gene3D" id="1.10.238.150">
    <property type="entry name" value="Formin, FH3 diaphanous domain"/>
    <property type="match status" value="1"/>
</dbReference>
<dbReference type="InterPro" id="IPR051412">
    <property type="entry name" value="Formin_Homology_Diaphanous_sf"/>
</dbReference>
<dbReference type="InterPro" id="IPR042201">
    <property type="entry name" value="FH2_Formin_sf"/>
</dbReference>
<name>A0A410SF40_9EUPU</name>
<evidence type="ECO:0000256" key="2">
    <source>
        <dbReference type="ARBA" id="ARBA00023054"/>
    </source>
</evidence>
<dbReference type="Pfam" id="PF02181">
    <property type="entry name" value="FH2"/>
    <property type="match status" value="1"/>
</dbReference>
<keyword evidence="2 3" id="KW-0175">Coiled coil</keyword>
<dbReference type="InterPro" id="IPR015425">
    <property type="entry name" value="FH2_Formin"/>
</dbReference>
<evidence type="ECO:0000256" key="1">
    <source>
        <dbReference type="ARBA" id="ARBA00008214"/>
    </source>
</evidence>
<evidence type="ECO:0000259" key="5">
    <source>
        <dbReference type="PROSITE" id="PS51231"/>
    </source>
</evidence>
<dbReference type="Pfam" id="PF06371">
    <property type="entry name" value="Drf_GBD"/>
    <property type="match status" value="1"/>
</dbReference>
<feature type="coiled-coil region" evidence="3">
    <location>
        <begin position="446"/>
        <end position="480"/>
    </location>
</feature>
<dbReference type="SMART" id="SM01139">
    <property type="entry name" value="Drf_FH3"/>
    <property type="match status" value="1"/>
</dbReference>
<dbReference type="PANTHER" id="PTHR45691">
    <property type="entry name" value="PROTEIN DIAPHANOUS"/>
    <property type="match status" value="1"/>
</dbReference>
<organism evidence="8">
    <name type="scientific">Bradybaena similaris</name>
    <dbReference type="NCBI Taxonomy" id="145626"/>
    <lineage>
        <taxon>Eukaryota</taxon>
        <taxon>Metazoa</taxon>
        <taxon>Spiralia</taxon>
        <taxon>Lophotrochozoa</taxon>
        <taxon>Mollusca</taxon>
        <taxon>Gastropoda</taxon>
        <taxon>Heterobranchia</taxon>
        <taxon>Euthyneura</taxon>
        <taxon>Panpulmonata</taxon>
        <taxon>Eupulmonata</taxon>
        <taxon>Stylommatophora</taxon>
        <taxon>Helicina</taxon>
        <taxon>Camaenoidea</taxon>
        <taxon>Camaenidae</taxon>
        <taxon>Bradybaeninae</taxon>
        <taxon>Bradybaena</taxon>
    </lineage>
</organism>
<dbReference type="Pfam" id="PF06367">
    <property type="entry name" value="Drf_FH3"/>
    <property type="match status" value="1"/>
</dbReference>
<comment type="similarity">
    <text evidence="1">Belongs to the formin homology family. Diaphanous subfamily.</text>
</comment>
<dbReference type="EMBL" id="MK061307">
    <property type="protein sequence ID" value="QAT94453.1"/>
    <property type="molecule type" value="mRNA"/>
</dbReference>
<evidence type="ECO:0000259" key="7">
    <source>
        <dbReference type="PROSITE" id="PS51444"/>
    </source>
</evidence>
<sequence>MDNKKSFFDKVGGTLKLGGKSKHKHSAQYGSAKSLQSYEHGFNGSDPYSDSRGVSSMSSSEVKEMFERLLDDMNLTEEKKAPLRAKDTDFKRHMLTMQAKGLCKARGSELDSPDDFVHELMNADQKSHRRTQILEALKVSLTSKPVSWVMEFGDKGLNAILNSMASICNKNFYDPRAAYECVRCLKAFMNNTFGLKRILEHAEALSILSLALDHTDPPTMLEAVRCLAAICLVPPDGHDKVLGGITTAGDILHQDRFQPIIMGLKMRDNPAMQVACIQLVNVIVTTPDDLDFRLHLRNEFIRTGLDKVIESLSKFADEELNTQLHIFHEHRQHDSDEFMHRYDNVRLAFEDPYACFRLIMNTVRDTVAEPYFLSILQHLLYIRDDIFARPQYYKLIEECVTQIVLHRNGYDPDFRLTKRFPLEVEPLLSNLARCSKVEDTRAEKSIAEMTLKLEAALTAKQEAEAKAIGLEGKVQQYEMELLQLKEGKKQNIGDNISKALIRSPGNAASGASAQPPPAPPLPPLHAGLLPPPPPLPGMSPCVPAPPPLFAASPPTTQLPFGMAPKKKYSTNTQTKRLNWNKVNPKNLDKGSLWVNVREGEFESPEMFKKLEEMFSTKPPAKKELTEAIEKRPTKKSKELKVLDIKTGQNLSILLSSVKLSYEEIKQRILAVDEGNLTPGLLAQLIKCIPEPEVLKKLAALKDCYSDLAEPEQFAVVMSSIKRLVPRLSSILFKMRFPELVSDIKPDVVSATEALEEIKNSRRFAKLLELLLVMGNYLNAGSRNAQSVGFDVSFLSKLENTKSHDGNNTMLHFLAEILEKKYPDILGFLDETIHMDKAARISVESIQKNITSMGRQLKDLELDLRNLGKSADPNDKFGDVMKSFLKEAQSQHELLSAMYKKLENLYDNTAKYLAFDSKKYTMEEFFGDIKAFKNGLERALRDNAKVREFQEKNRRALEAREKSDKERREKKLCQAAILDMTTDETQEGVMDSLFEILKTGSAFTVTREKRDGRRRTPRAAGAERRAQLTRNLSKQNFENSALKEIKFEDSYNVSSNVIQENVIRENVKNKAHRRPSRDEESEAEKLLKRLKAL</sequence>
<dbReference type="InterPro" id="IPR016024">
    <property type="entry name" value="ARM-type_fold"/>
</dbReference>
<dbReference type="PROSITE" id="PS51231">
    <property type="entry name" value="DAD"/>
    <property type="match status" value="1"/>
</dbReference>
<dbReference type="PANTHER" id="PTHR45691:SF6">
    <property type="entry name" value="PROTEIN DIAPHANOUS"/>
    <property type="match status" value="1"/>
</dbReference>
<feature type="region of interest" description="Disordered" evidence="4">
    <location>
        <begin position="1"/>
        <end position="56"/>
    </location>
</feature>
<gene>
    <name evidence="8" type="primary">diaph</name>
</gene>
<dbReference type="GO" id="GO:0005884">
    <property type="term" value="C:actin filament"/>
    <property type="evidence" value="ECO:0007669"/>
    <property type="project" value="TreeGrafter"/>
</dbReference>
<dbReference type="InterPro" id="IPR014768">
    <property type="entry name" value="GBD/FH3_dom"/>
</dbReference>
<dbReference type="Gene3D" id="1.25.10.10">
    <property type="entry name" value="Leucine-rich Repeat Variant"/>
    <property type="match status" value="1"/>
</dbReference>
<dbReference type="GO" id="GO:0003779">
    <property type="term" value="F:actin binding"/>
    <property type="evidence" value="ECO:0007669"/>
    <property type="project" value="InterPro"/>
</dbReference>
<feature type="compositionally biased region" description="Pro residues" evidence="4">
    <location>
        <begin position="514"/>
        <end position="532"/>
    </location>
</feature>
<dbReference type="GO" id="GO:0030041">
    <property type="term" value="P:actin filament polymerization"/>
    <property type="evidence" value="ECO:0007669"/>
    <property type="project" value="TreeGrafter"/>
</dbReference>
<dbReference type="SUPFAM" id="SSF101447">
    <property type="entry name" value="Formin homology 2 domain (FH2 domain)"/>
    <property type="match status" value="1"/>
</dbReference>
<dbReference type="PROSITE" id="PS51444">
    <property type="entry name" value="FH2"/>
    <property type="match status" value="1"/>
</dbReference>
<dbReference type="InterPro" id="IPR044933">
    <property type="entry name" value="DIA_GBD_sf"/>
</dbReference>
<dbReference type="Gene3D" id="1.20.58.2220">
    <property type="entry name" value="Formin, FH2 domain"/>
    <property type="match status" value="1"/>
</dbReference>
<reference evidence="8" key="1">
    <citation type="journal article" date="2019" name="Zoological Lett">
        <title>Heterochirality results from reduction of maternal diaph expression in a terrestrial pulmonate snail.</title>
        <authorList>
            <person name="Noda T."/>
            <person name="Satoh N."/>
            <person name="Asami T."/>
        </authorList>
    </citation>
    <scope>NUCLEOTIDE SEQUENCE</scope>
    <source>
        <strain evidence="8">Diaph-b</strain>
    </source>
</reference>
<dbReference type="SMART" id="SM01140">
    <property type="entry name" value="Drf_GBD"/>
    <property type="match status" value="1"/>
</dbReference>
<proteinExistence type="evidence at transcript level"/>
<evidence type="ECO:0000259" key="6">
    <source>
        <dbReference type="PROSITE" id="PS51232"/>
    </source>
</evidence>
<dbReference type="GO" id="GO:0031267">
    <property type="term" value="F:small GTPase binding"/>
    <property type="evidence" value="ECO:0007669"/>
    <property type="project" value="InterPro"/>
</dbReference>
<dbReference type="Gene3D" id="6.10.30.30">
    <property type="match status" value="1"/>
</dbReference>
<dbReference type="Gene3D" id="1.10.20.40">
    <property type="entry name" value="Formin, diaphanous GTPase-binding domain"/>
    <property type="match status" value="1"/>
</dbReference>
<feature type="domain" description="FH2" evidence="7">
    <location>
        <begin position="564"/>
        <end position="961"/>
    </location>
</feature>
<dbReference type="Gene3D" id="1.20.58.630">
    <property type="match status" value="1"/>
</dbReference>
<accession>A0A410SF40</accession>
<feature type="region of interest" description="Disordered" evidence="4">
    <location>
        <begin position="505"/>
        <end position="532"/>
    </location>
</feature>
<dbReference type="SUPFAM" id="SSF48371">
    <property type="entry name" value="ARM repeat"/>
    <property type="match status" value="1"/>
</dbReference>
<dbReference type="AlphaFoldDB" id="A0A410SF40"/>
<protein>
    <submittedName>
        <fullName evidence="8">Diaphonous</fullName>
    </submittedName>
</protein>
<feature type="compositionally biased region" description="Polar residues" evidence="4">
    <location>
        <begin position="28"/>
        <end position="37"/>
    </location>
</feature>
<feature type="domain" description="DAD" evidence="5">
    <location>
        <begin position="982"/>
        <end position="1020"/>
    </location>
</feature>
<dbReference type="InterPro" id="IPR011989">
    <property type="entry name" value="ARM-like"/>
</dbReference>
<dbReference type="InterPro" id="IPR010473">
    <property type="entry name" value="GTPase-bd"/>
</dbReference>
<feature type="coiled-coil region" evidence="3">
    <location>
        <begin position="842"/>
        <end position="904"/>
    </location>
</feature>